<evidence type="ECO:0000256" key="1">
    <source>
        <dbReference type="ARBA" id="ARBA00010893"/>
    </source>
</evidence>
<keyword evidence="2" id="KW-0539">Nucleus</keyword>
<dbReference type="Pfam" id="PF01398">
    <property type="entry name" value="JAB"/>
    <property type="match status" value="1"/>
</dbReference>
<dbReference type="EMBL" id="NJEU01000299">
    <property type="protein sequence ID" value="PHH76804.1"/>
    <property type="molecule type" value="Genomic_DNA"/>
</dbReference>
<feature type="region of interest" description="Disordered" evidence="3">
    <location>
        <begin position="164"/>
        <end position="193"/>
    </location>
</feature>
<comment type="subcellular location">
    <subcellularLocation>
        <location evidence="2">Cytoplasm</location>
    </subcellularLocation>
    <subcellularLocation>
        <location evidence="2">Nucleus</location>
    </subcellularLocation>
</comment>
<dbReference type="OrthoDB" id="1378at2759"/>
<dbReference type="CDD" id="cd08063">
    <property type="entry name" value="MPN_CSN6"/>
    <property type="match status" value="1"/>
</dbReference>
<keyword evidence="2" id="KW-0963">Cytoplasm</keyword>
<dbReference type="InterPro" id="IPR024969">
    <property type="entry name" value="EIF3F/CSN6-like_C"/>
</dbReference>
<dbReference type="InterPro" id="IPR037518">
    <property type="entry name" value="MPN"/>
</dbReference>
<comment type="caution">
    <text evidence="5">The sequence shown here is derived from an EMBL/GenBank/DDBJ whole genome shotgun (WGS) entry which is preliminary data.</text>
</comment>
<feature type="region of interest" description="Disordered" evidence="3">
    <location>
        <begin position="396"/>
        <end position="418"/>
    </location>
</feature>
<feature type="domain" description="MPN" evidence="4">
    <location>
        <begin position="22"/>
        <end position="167"/>
    </location>
</feature>
<dbReference type="InterPro" id="IPR000555">
    <property type="entry name" value="JAMM/MPN+_dom"/>
</dbReference>
<dbReference type="AlphaFoldDB" id="A0A2C5ZBM3"/>
<dbReference type="InterPro" id="IPR033859">
    <property type="entry name" value="MPN_CSN6"/>
</dbReference>
<dbReference type="GO" id="GO:0008237">
    <property type="term" value="F:metallopeptidase activity"/>
    <property type="evidence" value="ECO:0007669"/>
    <property type="project" value="InterPro"/>
</dbReference>
<keyword evidence="2" id="KW-0736">Signalosome</keyword>
<dbReference type="GO" id="GO:0000338">
    <property type="term" value="P:protein deneddylation"/>
    <property type="evidence" value="ECO:0007669"/>
    <property type="project" value="InterPro"/>
</dbReference>
<evidence type="ECO:0000256" key="2">
    <source>
        <dbReference type="RuleBase" id="RU367006"/>
    </source>
</evidence>
<evidence type="ECO:0000313" key="6">
    <source>
        <dbReference type="Proteomes" id="UP000224854"/>
    </source>
</evidence>
<evidence type="ECO:0000256" key="3">
    <source>
        <dbReference type="SAM" id="MobiDB-lite"/>
    </source>
</evidence>
<gene>
    <name evidence="5" type="ORF">CDD82_3794</name>
</gene>
<dbReference type="Pfam" id="PF13012">
    <property type="entry name" value="MitMem_reg"/>
    <property type="match status" value="1"/>
</dbReference>
<dbReference type="Gene3D" id="3.40.140.10">
    <property type="entry name" value="Cytidine Deaminase, domain 2"/>
    <property type="match status" value="1"/>
</dbReference>
<feature type="compositionally biased region" description="Basic and acidic residues" evidence="3">
    <location>
        <begin position="171"/>
        <end position="183"/>
    </location>
</feature>
<dbReference type="PANTHER" id="PTHR10540">
    <property type="entry name" value="EUKARYOTIC TRANSLATION INITIATION FACTOR 3 SUBUNIT F-RELATED"/>
    <property type="match status" value="1"/>
</dbReference>
<accession>A0A2C5ZBM3</accession>
<comment type="similarity">
    <text evidence="1 2">Belongs to the peptidase M67A family. CSN6 subfamily.</text>
</comment>
<sequence>MRSSSSNPLLTDLKSSQAQVHVVLHPLVLLTISDYITRHTLRGQEGPIVGALLGQQNGREVTVEHAFECHTQPAPGVDGGYLIDAAKFAARLELMVTVHKEPQLDLVGWYTLVPTSGPTRTILPIYNQVLQGWNQSAVLLGFHPQEALHTSAAGKLPLTMYESTYETDESTSEHHDGEDRTMDDGGPSGTASLKIKLREVPYTVETDETEMICMNYVTAAGLASSATAAKSDKPGLSVESNGKGKRRLVESENELAQGVSHPGVDDYSLSRDEEETLASLTTKANAIKMLHARIRLISTYLKRLPPSFVHGSDSIDTDAEHSVPSLTILRQIQALVWRLGLVIPSNKQHDFDFEMSKERNDVELINLLSAVMHGVSQAAQVGRKFSIVEAARHSNRRPQQDYSVSSPYTMPGSGDLFI</sequence>
<keyword evidence="6" id="KW-1185">Reference proteome</keyword>
<dbReference type="GO" id="GO:0008180">
    <property type="term" value="C:COP9 signalosome"/>
    <property type="evidence" value="ECO:0007669"/>
    <property type="project" value="UniProtKB-UniRule"/>
</dbReference>
<dbReference type="GO" id="GO:0005737">
    <property type="term" value="C:cytoplasm"/>
    <property type="evidence" value="ECO:0007669"/>
    <property type="project" value="UniProtKB-SubCell"/>
</dbReference>
<dbReference type="PANTHER" id="PTHR10540:SF8">
    <property type="entry name" value="COP9 SIGNALOSOME COMPLEX SUBUNIT 6"/>
    <property type="match status" value="1"/>
</dbReference>
<reference evidence="5 6" key="1">
    <citation type="submission" date="2017-06" db="EMBL/GenBank/DDBJ databases">
        <title>Ant-infecting Ophiocordyceps genomes reveal a high diversity of potential behavioral manipulation genes and a possible major role for enterotoxins.</title>
        <authorList>
            <person name="De Bekker C."/>
            <person name="Evans H.C."/>
            <person name="Brachmann A."/>
            <person name="Hughes D.P."/>
        </authorList>
    </citation>
    <scope>NUCLEOTIDE SEQUENCE [LARGE SCALE GENOMIC DNA]</scope>
    <source>
        <strain evidence="5 6">1348a</strain>
    </source>
</reference>
<dbReference type="Proteomes" id="UP000224854">
    <property type="component" value="Unassembled WGS sequence"/>
</dbReference>
<evidence type="ECO:0000313" key="5">
    <source>
        <dbReference type="EMBL" id="PHH76804.1"/>
    </source>
</evidence>
<dbReference type="PROSITE" id="PS50249">
    <property type="entry name" value="MPN"/>
    <property type="match status" value="1"/>
</dbReference>
<comment type="function">
    <text evidence="2">Component of the COP9 signalosome complex (CSN), a complex involved in various cellular and developmental processes.</text>
</comment>
<name>A0A2C5ZBM3_9HYPO</name>
<evidence type="ECO:0000259" key="4">
    <source>
        <dbReference type="PROSITE" id="PS50249"/>
    </source>
</evidence>
<protein>
    <recommendedName>
        <fullName evidence="2">COP9 signalosome complex subunit 6</fullName>
    </recommendedName>
</protein>
<proteinExistence type="inferred from homology"/>
<organism evidence="5 6">
    <name type="scientific">Ophiocordyceps australis</name>
    <dbReference type="NCBI Taxonomy" id="1399860"/>
    <lineage>
        <taxon>Eukaryota</taxon>
        <taxon>Fungi</taxon>
        <taxon>Dikarya</taxon>
        <taxon>Ascomycota</taxon>
        <taxon>Pezizomycotina</taxon>
        <taxon>Sordariomycetes</taxon>
        <taxon>Hypocreomycetidae</taxon>
        <taxon>Hypocreales</taxon>
        <taxon>Ophiocordycipitaceae</taxon>
        <taxon>Ophiocordyceps</taxon>
    </lineage>
</organism>